<evidence type="ECO:0000313" key="6">
    <source>
        <dbReference type="EMBL" id="CAI2382746.1"/>
    </source>
</evidence>
<proteinExistence type="predicted"/>
<dbReference type="InterPro" id="IPR000547">
    <property type="entry name" value="Clathrin_H-chain/VPS_repeat"/>
</dbReference>
<dbReference type="InterPro" id="IPR036322">
    <property type="entry name" value="WD40_repeat_dom_sf"/>
</dbReference>
<dbReference type="GO" id="GO:0006623">
    <property type="term" value="P:protein targeting to vacuole"/>
    <property type="evidence" value="ECO:0007669"/>
    <property type="project" value="InterPro"/>
</dbReference>
<feature type="compositionally biased region" description="Basic and acidic residues" evidence="4">
    <location>
        <begin position="10"/>
        <end position="19"/>
    </location>
</feature>
<name>A0AAD2D7T8_EUPCR</name>
<dbReference type="Pfam" id="PF23556">
    <property type="entry name" value="TPR_Vps41"/>
    <property type="match status" value="1"/>
</dbReference>
<dbReference type="SMART" id="SM00299">
    <property type="entry name" value="CLH"/>
    <property type="match status" value="1"/>
</dbReference>
<dbReference type="GO" id="GO:0030897">
    <property type="term" value="C:HOPS complex"/>
    <property type="evidence" value="ECO:0007669"/>
    <property type="project" value="TreeGrafter"/>
</dbReference>
<dbReference type="GO" id="GO:0034058">
    <property type="term" value="P:endosomal vesicle fusion"/>
    <property type="evidence" value="ECO:0007669"/>
    <property type="project" value="TreeGrafter"/>
</dbReference>
<sequence length="906" mass="105318">MEDSIASTRDSVEETRDETLEISPRSFEEQNNSAGNESEEKKIFDDNPFSVHNTFYIRDHSESDLISTLNFSKQIVCIGTITGMLYKLDSLGSAKNLKTKHTTKITCILIEGNTIISSCEKGIIFVQSLDSEFDDVVIDLGNEIPINCMRVKGELDLNNIQLILGTTSGQVIFYSKGWLTEKIVDLHKDEKKDPITSLSYCDEIIAWSNKNDIKIKDIKKGTKLGLVVRPDLPEDTPNKKIKQTAVPYVMLKPKKKGLCIFAISWIYMLRIYAISRKDDQSPAKIQKIHEFLLDPVKTYLCGFTFIDENFLFLEFMENEPYKPYYIVYSEENKLLFKESIKQAEIYTKYSGIHYKTSTIKNHPSDGQCILYNPETVFQIQPITLKERVLYLYTKKRLNECLYLVNENQNSLPEDLVLKVWNAHLDHLVREKQFEKAHELIPKYCGGNYIQWKHWIMLFKNKKALCFLVEIVPVGDPIKLPPDLYELIFREFLKISDFGNLLICAERFKAHLLDYTKISKTLYDTYIENNELIMNSLFFKTLLLVTEYIDNKEGLFLLFLKSKNDRAFDLLQEPGMPSTGSSGVEINLESKDNHILDLISISPSKAVEYFRDKERNEQGFITKLIPFLQQNSERDLHNFLHHLHLRDNIMSVSFNHLQPRLYIKYDQKSLLSFLKSTSQYNFDEVLKLCNQHKLLEEIVYILKLKDSNSDEILQILINELGDFKQAIEYVFTKQIGNKDLWDSLFVESQKNTEYLAMLLRYIEYYSQPETLIEAIPQGTELKEVRDTLIEAFQQIKLQLGILDNFKLCTKNELLLARSCQINHAFSGEVINEGQCRYCHEPLIDLEMLQEIKSAQPVKLSSRRRLEIKNLTTEMSKLSIITFPNCGHIMHLKCLPSHRNCIFAQKEH</sequence>
<comment type="caution">
    <text evidence="6">The sequence shown here is derived from an EMBL/GenBank/DDBJ whole genome shotgun (WGS) entry which is preliminary data.</text>
</comment>
<evidence type="ECO:0000256" key="1">
    <source>
        <dbReference type="ARBA" id="ARBA00022448"/>
    </source>
</evidence>
<evidence type="ECO:0000256" key="3">
    <source>
        <dbReference type="PROSITE-ProRule" id="PRU01006"/>
    </source>
</evidence>
<evidence type="ECO:0000256" key="4">
    <source>
        <dbReference type="SAM" id="MobiDB-lite"/>
    </source>
</evidence>
<keyword evidence="2" id="KW-0653">Protein transport</keyword>
<keyword evidence="7" id="KW-1185">Reference proteome</keyword>
<feature type="region of interest" description="Disordered" evidence="4">
    <location>
        <begin position="1"/>
        <end position="41"/>
    </location>
</feature>
<reference evidence="6" key="1">
    <citation type="submission" date="2023-07" db="EMBL/GenBank/DDBJ databases">
        <authorList>
            <consortium name="AG Swart"/>
            <person name="Singh M."/>
            <person name="Singh A."/>
            <person name="Seah K."/>
            <person name="Emmerich C."/>
        </authorList>
    </citation>
    <scope>NUCLEOTIDE SEQUENCE</scope>
    <source>
        <strain evidence="6">DP1</strain>
    </source>
</reference>
<dbReference type="AlphaFoldDB" id="A0AAD2D7T8"/>
<keyword evidence="1" id="KW-0813">Transport</keyword>
<evidence type="ECO:0000256" key="2">
    <source>
        <dbReference type="ARBA" id="ARBA00022927"/>
    </source>
</evidence>
<evidence type="ECO:0000313" key="7">
    <source>
        <dbReference type="Proteomes" id="UP001295684"/>
    </source>
</evidence>
<dbReference type="PANTHER" id="PTHR12616">
    <property type="entry name" value="VACUOLAR PROTEIN SORTING VPS41"/>
    <property type="match status" value="1"/>
</dbReference>
<dbReference type="GO" id="GO:0005770">
    <property type="term" value="C:late endosome"/>
    <property type="evidence" value="ECO:0007669"/>
    <property type="project" value="TreeGrafter"/>
</dbReference>
<gene>
    <name evidence="6" type="ORF">ECRASSUSDP1_LOCUS24232</name>
</gene>
<dbReference type="PANTHER" id="PTHR12616:SF8">
    <property type="entry name" value="VACUOLAR PROTEIN SORTING-ASSOCIATED PROTEIN 8 HOMOLOG"/>
    <property type="match status" value="1"/>
</dbReference>
<dbReference type="PROSITE" id="PS50236">
    <property type="entry name" value="CHCR"/>
    <property type="match status" value="1"/>
</dbReference>
<organism evidence="6 7">
    <name type="scientific">Euplotes crassus</name>
    <dbReference type="NCBI Taxonomy" id="5936"/>
    <lineage>
        <taxon>Eukaryota</taxon>
        <taxon>Sar</taxon>
        <taxon>Alveolata</taxon>
        <taxon>Ciliophora</taxon>
        <taxon>Intramacronucleata</taxon>
        <taxon>Spirotrichea</taxon>
        <taxon>Hypotrichia</taxon>
        <taxon>Euplotida</taxon>
        <taxon>Euplotidae</taxon>
        <taxon>Moneuplotes</taxon>
    </lineage>
</organism>
<dbReference type="InterPro" id="IPR045111">
    <property type="entry name" value="Vps41/Vps8"/>
</dbReference>
<dbReference type="SUPFAM" id="SSF50978">
    <property type="entry name" value="WD40 repeat-like"/>
    <property type="match status" value="1"/>
</dbReference>
<dbReference type="InterPro" id="IPR057780">
    <property type="entry name" value="Beta-prop_Vps41"/>
</dbReference>
<dbReference type="Gene3D" id="1.25.40.10">
    <property type="entry name" value="Tetratricopeptide repeat domain"/>
    <property type="match status" value="1"/>
</dbReference>
<feature type="repeat" description="CHCR" evidence="3">
    <location>
        <begin position="593"/>
        <end position="756"/>
    </location>
</feature>
<dbReference type="EMBL" id="CAMPGE010024939">
    <property type="protein sequence ID" value="CAI2382746.1"/>
    <property type="molecule type" value="Genomic_DNA"/>
</dbReference>
<dbReference type="InterPro" id="IPR011990">
    <property type="entry name" value="TPR-like_helical_dom_sf"/>
</dbReference>
<feature type="domain" description="Vps41 beta-propeller" evidence="5">
    <location>
        <begin position="62"/>
        <end position="318"/>
    </location>
</feature>
<protein>
    <recommendedName>
        <fullName evidence="5">Vps41 beta-propeller domain-containing protein</fullName>
    </recommendedName>
</protein>
<accession>A0AAD2D7T8</accession>
<dbReference type="Pfam" id="PF23411">
    <property type="entry name" value="Beta-prop_Vps41"/>
    <property type="match status" value="1"/>
</dbReference>
<dbReference type="Proteomes" id="UP001295684">
    <property type="component" value="Unassembled WGS sequence"/>
</dbReference>
<evidence type="ECO:0000259" key="5">
    <source>
        <dbReference type="Pfam" id="PF23411"/>
    </source>
</evidence>